<dbReference type="PANTHER" id="PTHR47268:SF4">
    <property type="entry name" value="ACYLPHOSPHATASE"/>
    <property type="match status" value="1"/>
</dbReference>
<evidence type="ECO:0000256" key="5">
    <source>
        <dbReference type="RuleBase" id="RU000553"/>
    </source>
</evidence>
<dbReference type="SUPFAM" id="SSF54975">
    <property type="entry name" value="Acylphosphatase/BLUF domain-like"/>
    <property type="match status" value="1"/>
</dbReference>
<dbReference type="PRINTS" id="PR00112">
    <property type="entry name" value="ACYLPHPHTASE"/>
</dbReference>
<accession>A0A1N7KV01</accession>
<keyword evidence="9" id="KW-1185">Reference proteome</keyword>
<dbReference type="STRING" id="633194.SAMN05421759_10295"/>
<dbReference type="InterPro" id="IPR036046">
    <property type="entry name" value="Acylphosphatase-like_dom_sf"/>
</dbReference>
<dbReference type="Pfam" id="PF00708">
    <property type="entry name" value="Acylphosphatase"/>
    <property type="match status" value="1"/>
</dbReference>
<evidence type="ECO:0000259" key="7">
    <source>
        <dbReference type="PROSITE" id="PS51160"/>
    </source>
</evidence>
<evidence type="ECO:0000256" key="1">
    <source>
        <dbReference type="ARBA" id="ARBA00005614"/>
    </source>
</evidence>
<name>A0A1N7KV01_9RHOB</name>
<evidence type="ECO:0000313" key="8">
    <source>
        <dbReference type="EMBL" id="SIS65423.1"/>
    </source>
</evidence>
<proteinExistence type="inferred from homology"/>
<dbReference type="PROSITE" id="PS51160">
    <property type="entry name" value="ACYLPHOSPHATASE_3"/>
    <property type="match status" value="1"/>
</dbReference>
<dbReference type="GO" id="GO:0003998">
    <property type="term" value="F:acylphosphatase activity"/>
    <property type="evidence" value="ECO:0007669"/>
    <property type="project" value="UniProtKB-EC"/>
</dbReference>
<evidence type="ECO:0000256" key="2">
    <source>
        <dbReference type="ARBA" id="ARBA00012150"/>
    </source>
</evidence>
<dbReference type="InterPro" id="IPR017968">
    <property type="entry name" value="Acylphosphatase_CS"/>
</dbReference>
<comment type="similarity">
    <text evidence="1 6">Belongs to the acylphosphatase family.</text>
</comment>
<protein>
    <recommendedName>
        <fullName evidence="2 4">Acylphosphatase</fullName>
        <ecNumber evidence="2 4">3.6.1.7</ecNumber>
    </recommendedName>
</protein>
<evidence type="ECO:0000256" key="6">
    <source>
        <dbReference type="RuleBase" id="RU004168"/>
    </source>
</evidence>
<dbReference type="InterPro" id="IPR020456">
    <property type="entry name" value="Acylphosphatase"/>
</dbReference>
<evidence type="ECO:0000313" key="9">
    <source>
        <dbReference type="Proteomes" id="UP000186684"/>
    </source>
</evidence>
<dbReference type="Proteomes" id="UP000186684">
    <property type="component" value="Unassembled WGS sequence"/>
</dbReference>
<dbReference type="Gene3D" id="3.30.70.100">
    <property type="match status" value="1"/>
</dbReference>
<organism evidence="8 9">
    <name type="scientific">Roseivivax lentus</name>
    <dbReference type="NCBI Taxonomy" id="633194"/>
    <lineage>
        <taxon>Bacteria</taxon>
        <taxon>Pseudomonadati</taxon>
        <taxon>Pseudomonadota</taxon>
        <taxon>Alphaproteobacteria</taxon>
        <taxon>Rhodobacterales</taxon>
        <taxon>Roseobacteraceae</taxon>
        <taxon>Roseivivax</taxon>
    </lineage>
</organism>
<gene>
    <name evidence="8" type="ORF">SAMN05421759_10295</name>
</gene>
<feature type="active site" evidence="4">
    <location>
        <position position="22"/>
    </location>
</feature>
<keyword evidence="4 5" id="KW-0378">Hydrolase</keyword>
<dbReference type="PROSITE" id="PS00150">
    <property type="entry name" value="ACYLPHOSPHATASE_1"/>
    <property type="match status" value="1"/>
</dbReference>
<comment type="catalytic activity">
    <reaction evidence="3 4 5">
        <text>an acyl phosphate + H2O = a carboxylate + phosphate + H(+)</text>
        <dbReference type="Rhea" id="RHEA:14965"/>
        <dbReference type="ChEBI" id="CHEBI:15377"/>
        <dbReference type="ChEBI" id="CHEBI:15378"/>
        <dbReference type="ChEBI" id="CHEBI:29067"/>
        <dbReference type="ChEBI" id="CHEBI:43474"/>
        <dbReference type="ChEBI" id="CHEBI:59918"/>
        <dbReference type="EC" id="3.6.1.7"/>
    </reaction>
</comment>
<dbReference type="AlphaFoldDB" id="A0A1N7KV01"/>
<dbReference type="InterPro" id="IPR001792">
    <property type="entry name" value="Acylphosphatase-like_dom"/>
</dbReference>
<dbReference type="OrthoDB" id="5295388at2"/>
<dbReference type="PANTHER" id="PTHR47268">
    <property type="entry name" value="ACYLPHOSPHATASE"/>
    <property type="match status" value="1"/>
</dbReference>
<evidence type="ECO:0000256" key="4">
    <source>
        <dbReference type="PROSITE-ProRule" id="PRU00520"/>
    </source>
</evidence>
<dbReference type="RefSeq" id="WP_076445343.1">
    <property type="nucleotide sequence ID" value="NZ_FTOQ01000002.1"/>
</dbReference>
<feature type="active site" evidence="4">
    <location>
        <position position="40"/>
    </location>
</feature>
<dbReference type="EC" id="3.6.1.7" evidence="2 4"/>
<evidence type="ECO:0000256" key="3">
    <source>
        <dbReference type="ARBA" id="ARBA00047645"/>
    </source>
</evidence>
<dbReference type="PROSITE" id="PS00151">
    <property type="entry name" value="ACYLPHOSPHATASE_2"/>
    <property type="match status" value="1"/>
</dbReference>
<reference evidence="9" key="1">
    <citation type="submission" date="2017-01" db="EMBL/GenBank/DDBJ databases">
        <authorList>
            <person name="Varghese N."/>
            <person name="Submissions S."/>
        </authorList>
    </citation>
    <scope>NUCLEOTIDE SEQUENCE [LARGE SCALE GENOMIC DNA]</scope>
    <source>
        <strain evidence="9">DSM 29430</strain>
    </source>
</reference>
<sequence>MSETPTTRRFTIEGRVQGVGFRAWTQGRAEALGLRGWVRNLPDGRVEAVLGGAEDAVDAMARALGQGPVAAAVTGVTVAPAEEVLPRGVEIRR</sequence>
<feature type="domain" description="Acylphosphatase-like" evidence="7">
    <location>
        <begin position="7"/>
        <end position="93"/>
    </location>
</feature>
<dbReference type="EMBL" id="FTOQ01000002">
    <property type="protein sequence ID" value="SIS65423.1"/>
    <property type="molecule type" value="Genomic_DNA"/>
</dbReference>